<feature type="compositionally biased region" description="Polar residues" evidence="1">
    <location>
        <begin position="121"/>
        <end position="158"/>
    </location>
</feature>
<dbReference type="AlphaFoldDB" id="A0A553P019"/>
<reference evidence="2 3" key="1">
    <citation type="journal article" date="2018" name="Nat. Ecol. Evol.">
        <title>Genomic signatures of mitonuclear coevolution across populations of Tigriopus californicus.</title>
        <authorList>
            <person name="Barreto F.S."/>
            <person name="Watson E.T."/>
            <person name="Lima T.G."/>
            <person name="Willett C.S."/>
            <person name="Edmands S."/>
            <person name="Li W."/>
            <person name="Burton R.S."/>
        </authorList>
    </citation>
    <scope>NUCLEOTIDE SEQUENCE [LARGE SCALE GENOMIC DNA]</scope>
    <source>
        <strain evidence="2 3">San Diego</strain>
    </source>
</reference>
<feature type="region of interest" description="Disordered" evidence="1">
    <location>
        <begin position="221"/>
        <end position="256"/>
    </location>
</feature>
<feature type="region of interest" description="Disordered" evidence="1">
    <location>
        <begin position="119"/>
        <end position="205"/>
    </location>
</feature>
<dbReference type="OMA" id="YSWENDE"/>
<proteinExistence type="predicted"/>
<organism evidence="2 3">
    <name type="scientific">Tigriopus californicus</name>
    <name type="common">Marine copepod</name>
    <dbReference type="NCBI Taxonomy" id="6832"/>
    <lineage>
        <taxon>Eukaryota</taxon>
        <taxon>Metazoa</taxon>
        <taxon>Ecdysozoa</taxon>
        <taxon>Arthropoda</taxon>
        <taxon>Crustacea</taxon>
        <taxon>Multicrustacea</taxon>
        <taxon>Hexanauplia</taxon>
        <taxon>Copepoda</taxon>
        <taxon>Harpacticoida</taxon>
        <taxon>Harpacticidae</taxon>
        <taxon>Tigriopus</taxon>
    </lineage>
</organism>
<protein>
    <submittedName>
        <fullName evidence="2">Uncharacterized protein</fullName>
    </submittedName>
</protein>
<evidence type="ECO:0000313" key="3">
    <source>
        <dbReference type="Proteomes" id="UP000318571"/>
    </source>
</evidence>
<evidence type="ECO:0000313" key="2">
    <source>
        <dbReference type="EMBL" id="TRY71017.1"/>
    </source>
</evidence>
<feature type="compositionally biased region" description="Basic and acidic residues" evidence="1">
    <location>
        <begin position="1"/>
        <end position="10"/>
    </location>
</feature>
<evidence type="ECO:0000256" key="1">
    <source>
        <dbReference type="SAM" id="MobiDB-lite"/>
    </source>
</evidence>
<feature type="compositionally biased region" description="Polar residues" evidence="1">
    <location>
        <begin position="228"/>
        <end position="245"/>
    </location>
</feature>
<accession>A0A553P019</accession>
<comment type="caution">
    <text evidence="2">The sequence shown here is derived from an EMBL/GenBank/DDBJ whole genome shotgun (WGS) entry which is preliminary data.</text>
</comment>
<dbReference type="OrthoDB" id="6381025at2759"/>
<gene>
    <name evidence="2" type="ORF">TCAL_10834</name>
</gene>
<feature type="compositionally biased region" description="Polar residues" evidence="1">
    <location>
        <begin position="172"/>
        <end position="185"/>
    </location>
</feature>
<dbReference type="Proteomes" id="UP000318571">
    <property type="component" value="Chromosome 9"/>
</dbReference>
<dbReference type="EMBL" id="VCGU01000009">
    <property type="protein sequence ID" value="TRY71017.1"/>
    <property type="molecule type" value="Genomic_DNA"/>
</dbReference>
<sequence length="286" mass="32407">MGSGTSKEDGSFANDDFLDQDYDQEYERQLAQKRVETKNRSVHTNEPKKLRNIFAQAKSPPKIVGLEDSDDESPNLPKATGQKANQKGDDPELKTELNELENTFNSLGIVGKKLWTDSDYSESTTQEMASSGRWNNNNSTPDSAQSNEFLTQSYSQHSRFPPRTSHSRQRRLSSSYHMQSNSRNIQKPLKFSWDTPSNLPKNKESEDWTYKKTVIEGFDPDRFRKANKGSTNVPSERKSSYSSPGPQRPFQGSAVRQTSMDIPGVIPTYDRTEQNMLASLEHELGL</sequence>
<keyword evidence="3" id="KW-1185">Reference proteome</keyword>
<name>A0A553P019_TIGCA</name>
<feature type="compositionally biased region" description="Basic and acidic residues" evidence="1">
    <location>
        <begin position="25"/>
        <end position="49"/>
    </location>
</feature>
<feature type="region of interest" description="Disordered" evidence="1">
    <location>
        <begin position="1"/>
        <end position="94"/>
    </location>
</feature>